<proteinExistence type="predicted"/>
<evidence type="ECO:0000313" key="3">
    <source>
        <dbReference type="Proteomes" id="UP000005206"/>
    </source>
</evidence>
<dbReference type="AlphaFoldDB" id="C7YXX7"/>
<gene>
    <name evidence="2" type="ORF">NECHADRAFT_82684</name>
</gene>
<dbReference type="OMA" id="MCHIALE"/>
<feature type="domain" description="2EXR" evidence="1">
    <location>
        <begin position="5"/>
        <end position="104"/>
    </location>
</feature>
<dbReference type="InterPro" id="IPR045518">
    <property type="entry name" value="2EXR"/>
</dbReference>
<dbReference type="Pfam" id="PF20150">
    <property type="entry name" value="2EXR"/>
    <property type="match status" value="1"/>
</dbReference>
<evidence type="ECO:0000259" key="1">
    <source>
        <dbReference type="Pfam" id="PF20150"/>
    </source>
</evidence>
<dbReference type="OrthoDB" id="3596450at2759"/>
<dbReference type="VEuPathDB" id="FungiDB:NECHADRAFT_82684"/>
<dbReference type="Proteomes" id="UP000005206">
    <property type="component" value="Chromosome 7"/>
</dbReference>
<dbReference type="PANTHER" id="PTHR35910:SF1">
    <property type="entry name" value="2EXR DOMAIN-CONTAINING PROTEIN"/>
    <property type="match status" value="1"/>
</dbReference>
<evidence type="ECO:0000313" key="2">
    <source>
        <dbReference type="EMBL" id="EEU43413.1"/>
    </source>
</evidence>
<name>C7YXX7_FUSV7</name>
<dbReference type="InParanoid" id="C7YXX7"/>
<sequence>MNDTFHRFLDLPWELRDMIWNFAIRPALPGVHIFNVYHPKKDDGVNRNMEIFHPHECYDSNRLAAPRSSEFSAGVTEDYSNPSTYLIDGGLWSACKESRLVMKRKFSGVKGRTFYDDYKSSTPMLFKWELGVPATGYFTAQHGDVHYLTVFPHRDLFILRPQNMDTIDWDDLTSRLPLASATDGLGPARNIALEYNAEWGFEMIDKLFEILFEDGLVNFWIFDRRLRRRHSEDIGSINFMRDVSRHFLDYEELSEEYQGTTALIRIGLLGCDWL</sequence>
<dbReference type="eggNOG" id="ENOG502QZKU">
    <property type="taxonomic scope" value="Eukaryota"/>
</dbReference>
<keyword evidence="3" id="KW-1185">Reference proteome</keyword>
<dbReference type="KEGG" id="nhe:NECHADRAFT_82684"/>
<reference evidence="2 3" key="1">
    <citation type="journal article" date="2009" name="PLoS Genet.">
        <title>The genome of Nectria haematococca: contribution of supernumerary chromosomes to gene expansion.</title>
        <authorList>
            <person name="Coleman J.J."/>
            <person name="Rounsley S.D."/>
            <person name="Rodriguez-Carres M."/>
            <person name="Kuo A."/>
            <person name="Wasmann C.C."/>
            <person name="Grimwood J."/>
            <person name="Schmutz J."/>
            <person name="Taga M."/>
            <person name="White G.J."/>
            <person name="Zhou S."/>
            <person name="Schwartz D.C."/>
            <person name="Freitag M."/>
            <person name="Ma L.J."/>
            <person name="Danchin E.G."/>
            <person name="Henrissat B."/>
            <person name="Coutinho P.M."/>
            <person name="Nelson D.R."/>
            <person name="Straney D."/>
            <person name="Napoli C.A."/>
            <person name="Barker B.M."/>
            <person name="Gribskov M."/>
            <person name="Rep M."/>
            <person name="Kroken S."/>
            <person name="Molnar I."/>
            <person name="Rensing C."/>
            <person name="Kennell J.C."/>
            <person name="Zamora J."/>
            <person name="Farman M.L."/>
            <person name="Selker E.U."/>
            <person name="Salamov A."/>
            <person name="Shapiro H."/>
            <person name="Pangilinan J."/>
            <person name="Lindquist E."/>
            <person name="Lamers C."/>
            <person name="Grigoriev I.V."/>
            <person name="Geiser D.M."/>
            <person name="Covert S.F."/>
            <person name="Temporini E."/>
            <person name="Vanetten H.D."/>
        </authorList>
    </citation>
    <scope>NUCLEOTIDE SEQUENCE [LARGE SCALE GENOMIC DNA]</scope>
    <source>
        <strain evidence="3">ATCC MYA-4622 / CBS 123669 / FGSC 9596 / NRRL 45880 / 77-13-4</strain>
    </source>
</reference>
<dbReference type="RefSeq" id="XP_003049126.1">
    <property type="nucleotide sequence ID" value="XM_003049080.1"/>
</dbReference>
<organism evidence="2 3">
    <name type="scientific">Fusarium vanettenii (strain ATCC MYA-4622 / CBS 123669 / FGSC 9596 / NRRL 45880 / 77-13-4)</name>
    <name type="common">Fusarium solani subsp. pisi</name>
    <dbReference type="NCBI Taxonomy" id="660122"/>
    <lineage>
        <taxon>Eukaryota</taxon>
        <taxon>Fungi</taxon>
        <taxon>Dikarya</taxon>
        <taxon>Ascomycota</taxon>
        <taxon>Pezizomycotina</taxon>
        <taxon>Sordariomycetes</taxon>
        <taxon>Hypocreomycetidae</taxon>
        <taxon>Hypocreales</taxon>
        <taxon>Nectriaceae</taxon>
        <taxon>Fusarium</taxon>
        <taxon>Fusarium solani species complex</taxon>
        <taxon>Fusarium vanettenii</taxon>
    </lineage>
</organism>
<dbReference type="HOGENOM" id="CLU_065839_0_0_1"/>
<dbReference type="PANTHER" id="PTHR35910">
    <property type="entry name" value="2EXR DOMAIN-CONTAINING PROTEIN"/>
    <property type="match status" value="1"/>
</dbReference>
<accession>C7YXX7</accession>
<dbReference type="GeneID" id="9666440"/>
<protein>
    <recommendedName>
        <fullName evidence="1">2EXR domain-containing protein</fullName>
    </recommendedName>
</protein>
<dbReference type="EMBL" id="GG698902">
    <property type="protein sequence ID" value="EEU43413.1"/>
    <property type="molecule type" value="Genomic_DNA"/>
</dbReference>